<evidence type="ECO:0000256" key="9">
    <source>
        <dbReference type="RuleBase" id="RU003805"/>
    </source>
</evidence>
<dbReference type="FunFam" id="1.10.287.260:FF:000001">
    <property type="entry name" value="DNA-directed RNA polymerase"/>
    <property type="match status" value="1"/>
</dbReference>
<dbReference type="EC" id="2.7.7.6" evidence="2 9"/>
<dbReference type="KEGG" id="csv:101217508"/>
<evidence type="ECO:0000256" key="3">
    <source>
        <dbReference type="ARBA" id="ARBA00022478"/>
    </source>
</evidence>
<keyword evidence="7 9" id="KW-0804">Transcription</keyword>
<sequence>MISTSMWKTIAKRGICRNRQFHPDWRWLSRFNGVLGRPNESLFRDKLISGNFVPSSLPKFGSFEMGVGRSEILSQEDYYRSRFCFGSMGARIGLNGLCPKGYSSVAEAVSSTDVDEDASVDGKVQESVQEMSKEEKRLKPVKGMGQWKYNMLRRRQVTIEAEAWENAAKEYRELLVDMCKQKLAPNLPYVKSLFLGWFEPFQDAIIKEQELIQEGKRSRAPYAPYFLQLPADKMSVITMHKLMGLLMRGSEHGSVRVVQAACAIGDAIEQEVRIHKFLEKKKERTHNKDNENNDQPDIERKEQERLRKKVTNLIKKKKHLAAGQIAKRADDSRPWGRELKAKVGARLIELLIQTAYIQPPADQLADGPPDPRPAFVHSLKTSVKDGTNFMGRLGVIECDPLVVKGLDWTARQIVIPYMPMLMPPVKWRGYDKGGHILLPSFAMRTHGAKQQRDAFKRTPKQQLTPVFEALDTLGNTKWRINKRILNVVERIWTSGGHLAGLVDQDDVPLPEKPDTEDETLIKKWKWEVRSVKKENMERHSQRCDIELKLTVARKMKDEEGFYYPHNVDFRGRAYPMHPHLNHLGSDLCRGILEFAEGRSLRKSGLIWLKIHLANLFAGGVDKLSHDGRMTFIENHLEDIFDSADRPLEGGRWWMNAEDPFQFLAGCMNLTEALRSSSPETYISHIPIHQDGSCNGLQHYAALGRDKSGAAAVNLVAGEKPADVYSGIAARVLEILKRDAQKDPETFPDALHAKILIDQVDRKLVKQTVMTSVYGVTYIGARDQIKRRLKERAAISDDSELFGCSCYAAKITLEALGEMFVAAREIMNWLSDCAKIIASKNETVRWTTPLGLPVVQPYRKLGIHAIKTSLQVLTLRRETDKILSSRQRTAFPPNFVHSLDSSHMMMTAVACKRAGLNFAGVHDSYWTHACDVDEMNRILREKFVELYETPILENLLESFEQSFPALDFPPLPERGEFNLKEVLDSPYFFN</sequence>
<dbReference type="Gene3D" id="1.10.1320.10">
    <property type="entry name" value="DNA-directed RNA polymerase, N-terminal domain"/>
    <property type="match status" value="1"/>
</dbReference>
<keyword evidence="13" id="KW-1185">Reference proteome</keyword>
<dbReference type="Pfam" id="PF14700">
    <property type="entry name" value="RPOL_N"/>
    <property type="match status" value="1"/>
</dbReference>
<keyword evidence="5 9" id="KW-0548">Nucleotidyltransferase</keyword>
<evidence type="ECO:0000313" key="13">
    <source>
        <dbReference type="Proteomes" id="UP000029981"/>
    </source>
</evidence>
<organism evidence="12 13">
    <name type="scientific">Cucumis sativus</name>
    <name type="common">Cucumber</name>
    <dbReference type="NCBI Taxonomy" id="3659"/>
    <lineage>
        <taxon>Eukaryota</taxon>
        <taxon>Viridiplantae</taxon>
        <taxon>Streptophyta</taxon>
        <taxon>Embryophyta</taxon>
        <taxon>Tracheophyta</taxon>
        <taxon>Spermatophyta</taxon>
        <taxon>Magnoliopsida</taxon>
        <taxon>eudicotyledons</taxon>
        <taxon>Gunneridae</taxon>
        <taxon>Pentapetalae</taxon>
        <taxon>rosids</taxon>
        <taxon>fabids</taxon>
        <taxon>Cucurbitales</taxon>
        <taxon>Cucurbitaceae</taxon>
        <taxon>Benincaseae</taxon>
        <taxon>Cucumis</taxon>
    </lineage>
</organism>
<dbReference type="FunFam" id="1.10.150.20:FF:000027">
    <property type="entry name" value="DNA-directed RNA polymerase"/>
    <property type="match status" value="1"/>
</dbReference>
<evidence type="ECO:0000256" key="5">
    <source>
        <dbReference type="ARBA" id="ARBA00022695"/>
    </source>
</evidence>
<dbReference type="Gene3D" id="1.10.287.260">
    <property type="match status" value="1"/>
</dbReference>
<dbReference type="GO" id="GO:0003677">
    <property type="term" value="F:DNA binding"/>
    <property type="evidence" value="ECO:0007669"/>
    <property type="project" value="InterPro"/>
</dbReference>
<dbReference type="Gene3D" id="1.10.287.280">
    <property type="match status" value="1"/>
</dbReference>
<proteinExistence type="inferred from homology"/>
<protein>
    <recommendedName>
        <fullName evidence="2 9">DNA-directed RNA polymerase</fullName>
        <ecNumber evidence="2 9">2.7.7.6</ecNumber>
    </recommendedName>
</protein>
<name>A0A0A0KXM5_CUCSA</name>
<dbReference type="PANTHER" id="PTHR10102">
    <property type="entry name" value="DNA-DIRECTED RNA POLYMERASE, MITOCHONDRIAL"/>
    <property type="match status" value="1"/>
</dbReference>
<feature type="domain" description="DNA-directed RNA polymerase N-terminal" evidence="11">
    <location>
        <begin position="154"/>
        <end position="475"/>
    </location>
</feature>
<dbReference type="InterPro" id="IPR024075">
    <property type="entry name" value="DNA-dir_RNA_pol_helix_hairp_sf"/>
</dbReference>
<comment type="function">
    <text evidence="9">DNA-dependent RNA polymerase catalyzes the transcription of DNA into RNA using the four ribonucleoside triphosphates as substrates.</text>
</comment>
<gene>
    <name evidence="12" type="ORF">Csa_5G642180</name>
</gene>
<evidence type="ECO:0000256" key="6">
    <source>
        <dbReference type="ARBA" id="ARBA00022946"/>
    </source>
</evidence>
<reference evidence="12 13" key="4">
    <citation type="journal article" date="2011" name="BMC Genomics">
        <title>RNA-Seq improves annotation of protein-coding genes in the cucumber genome.</title>
        <authorList>
            <person name="Li Z."/>
            <person name="Zhang Z."/>
            <person name="Yan P."/>
            <person name="Huang S."/>
            <person name="Fei Z."/>
            <person name="Lin K."/>
        </authorList>
    </citation>
    <scope>NUCLEOTIDE SEQUENCE [LARGE SCALE GENOMIC DNA]</scope>
    <source>
        <strain evidence="13">cv. 9930</strain>
    </source>
</reference>
<keyword evidence="6" id="KW-0809">Transit peptide</keyword>
<feature type="region of interest" description="Disordered" evidence="10">
    <location>
        <begin position="279"/>
        <end position="302"/>
    </location>
</feature>
<evidence type="ECO:0000259" key="11">
    <source>
        <dbReference type="SMART" id="SM01311"/>
    </source>
</evidence>
<evidence type="ECO:0000256" key="1">
    <source>
        <dbReference type="ARBA" id="ARBA00009493"/>
    </source>
</evidence>
<dbReference type="FunFam" id="1.10.287.280:FF:000001">
    <property type="entry name" value="DNA-directed RNA polymerase"/>
    <property type="match status" value="1"/>
</dbReference>
<reference evidence="12 13" key="3">
    <citation type="journal article" date="2010" name="BMC Genomics">
        <title>Transcriptome sequencing and comparative analysis of cucumber flowers with different sex types.</title>
        <authorList>
            <person name="Guo S."/>
            <person name="Zheng Y."/>
            <person name="Joung J.G."/>
            <person name="Liu S."/>
            <person name="Zhang Z."/>
            <person name="Crasta O.R."/>
            <person name="Sobral B.W."/>
            <person name="Xu Y."/>
            <person name="Huang S."/>
            <person name="Fei Z."/>
        </authorList>
    </citation>
    <scope>NUCLEOTIDE SEQUENCE [LARGE SCALE GENOMIC DNA]</scope>
    <source>
        <strain evidence="13">cv. 9930</strain>
    </source>
</reference>
<dbReference type="AlphaFoldDB" id="A0A0A0KXM5"/>
<dbReference type="EMBL" id="CM002926">
    <property type="protein sequence ID" value="KGN52536.1"/>
    <property type="molecule type" value="Genomic_DNA"/>
</dbReference>
<evidence type="ECO:0000256" key="10">
    <source>
        <dbReference type="SAM" id="MobiDB-lite"/>
    </source>
</evidence>
<dbReference type="PANTHER" id="PTHR10102:SF0">
    <property type="entry name" value="DNA-DIRECTED RNA POLYMERASE, MITOCHONDRIAL"/>
    <property type="match status" value="1"/>
</dbReference>
<accession>A0A0A0KXM5</accession>
<dbReference type="PROSITE" id="PS00489">
    <property type="entry name" value="RNA_POL_PHAGE_2"/>
    <property type="match status" value="1"/>
</dbReference>
<dbReference type="SUPFAM" id="SSF56672">
    <property type="entry name" value="DNA/RNA polymerases"/>
    <property type="match status" value="1"/>
</dbReference>
<evidence type="ECO:0000313" key="12">
    <source>
        <dbReference type="EMBL" id="KGN52536.1"/>
    </source>
</evidence>
<dbReference type="STRING" id="3659.A0A0A0KXM5"/>
<dbReference type="Pfam" id="PF00940">
    <property type="entry name" value="RNA_pol"/>
    <property type="match status" value="1"/>
</dbReference>
<evidence type="ECO:0000256" key="8">
    <source>
        <dbReference type="ARBA" id="ARBA00048552"/>
    </source>
</evidence>
<dbReference type="Proteomes" id="UP000029981">
    <property type="component" value="Chromosome 5"/>
</dbReference>
<dbReference type="PROSITE" id="PS00900">
    <property type="entry name" value="RNA_POL_PHAGE_1"/>
    <property type="match status" value="1"/>
</dbReference>
<dbReference type="Gene3D" id="1.10.150.20">
    <property type="entry name" value="5' to 3' exonuclease, C-terminal subdomain"/>
    <property type="match status" value="1"/>
</dbReference>
<dbReference type="GO" id="GO:0034245">
    <property type="term" value="C:mitochondrial DNA-directed RNA polymerase complex"/>
    <property type="evidence" value="ECO:0000318"/>
    <property type="project" value="GO_Central"/>
</dbReference>
<keyword evidence="4 9" id="KW-0808">Transferase</keyword>
<dbReference type="InterPro" id="IPR029262">
    <property type="entry name" value="RPOL_N"/>
</dbReference>
<dbReference type="Gramene" id="KGN52536">
    <property type="protein sequence ID" value="KGN52536"/>
    <property type="gene ID" value="Csa_5G642180"/>
</dbReference>
<dbReference type="GO" id="GO:0003899">
    <property type="term" value="F:DNA-directed RNA polymerase activity"/>
    <property type="evidence" value="ECO:0000318"/>
    <property type="project" value="GO_Central"/>
</dbReference>
<dbReference type="OMA" id="KEQDLCR"/>
<dbReference type="GO" id="GO:0006390">
    <property type="term" value="P:mitochondrial transcription"/>
    <property type="evidence" value="ECO:0000318"/>
    <property type="project" value="GO_Central"/>
</dbReference>
<reference evidence="12 13" key="2">
    <citation type="journal article" date="2009" name="PLoS ONE">
        <title>An integrated genetic and cytogenetic map of the cucumber genome.</title>
        <authorList>
            <person name="Ren Y."/>
            <person name="Zhang Z."/>
            <person name="Liu J."/>
            <person name="Staub J.E."/>
            <person name="Han Y."/>
            <person name="Cheng Z."/>
            <person name="Li X."/>
            <person name="Lu J."/>
            <person name="Miao H."/>
            <person name="Kang H."/>
            <person name="Xie B."/>
            <person name="Gu X."/>
            <person name="Wang X."/>
            <person name="Du Y."/>
            <person name="Jin W."/>
            <person name="Huang S."/>
        </authorList>
    </citation>
    <scope>NUCLEOTIDE SEQUENCE [LARGE SCALE GENOMIC DNA]</scope>
    <source>
        <strain evidence="13">cv. 9930</strain>
    </source>
</reference>
<dbReference type="InterPro" id="IPR046950">
    <property type="entry name" value="DNA-dir_Rpol_C_phage-type"/>
</dbReference>
<dbReference type="FunFam" id="1.10.1320.10:FF:000001">
    <property type="entry name" value="DNA-directed RNA polymerase"/>
    <property type="match status" value="1"/>
</dbReference>
<reference evidence="12 13" key="1">
    <citation type="journal article" date="2009" name="Nat. Genet.">
        <title>The genome of the cucumber, Cucumis sativus L.</title>
        <authorList>
            <person name="Huang S."/>
            <person name="Li R."/>
            <person name="Zhang Z."/>
            <person name="Li L."/>
            <person name="Gu X."/>
            <person name="Fan W."/>
            <person name="Lucas W.J."/>
            <person name="Wang X."/>
            <person name="Xie B."/>
            <person name="Ni P."/>
            <person name="Ren Y."/>
            <person name="Zhu H."/>
            <person name="Li J."/>
            <person name="Lin K."/>
            <person name="Jin W."/>
            <person name="Fei Z."/>
            <person name="Li G."/>
            <person name="Staub J."/>
            <person name="Kilian A."/>
            <person name="van der Vossen E.A."/>
            <person name="Wu Y."/>
            <person name="Guo J."/>
            <person name="He J."/>
            <person name="Jia Z."/>
            <person name="Ren Y."/>
            <person name="Tian G."/>
            <person name="Lu Y."/>
            <person name="Ruan J."/>
            <person name="Qian W."/>
            <person name="Wang M."/>
            <person name="Huang Q."/>
            <person name="Li B."/>
            <person name="Xuan Z."/>
            <person name="Cao J."/>
            <person name="Asan"/>
            <person name="Wu Z."/>
            <person name="Zhang J."/>
            <person name="Cai Q."/>
            <person name="Bai Y."/>
            <person name="Zhao B."/>
            <person name="Han Y."/>
            <person name="Li Y."/>
            <person name="Li X."/>
            <person name="Wang S."/>
            <person name="Shi Q."/>
            <person name="Liu S."/>
            <person name="Cho W.K."/>
            <person name="Kim J.Y."/>
            <person name="Xu Y."/>
            <person name="Heller-Uszynska K."/>
            <person name="Miao H."/>
            <person name="Cheng Z."/>
            <person name="Zhang S."/>
            <person name="Wu J."/>
            <person name="Yang Y."/>
            <person name="Kang H."/>
            <person name="Li M."/>
            <person name="Liang H."/>
            <person name="Ren X."/>
            <person name="Shi Z."/>
            <person name="Wen M."/>
            <person name="Jian M."/>
            <person name="Yang H."/>
            <person name="Zhang G."/>
            <person name="Yang Z."/>
            <person name="Chen R."/>
            <person name="Liu S."/>
            <person name="Li J."/>
            <person name="Ma L."/>
            <person name="Liu H."/>
            <person name="Zhou Y."/>
            <person name="Zhao J."/>
            <person name="Fang X."/>
            <person name="Li G."/>
            <person name="Fang L."/>
            <person name="Li Y."/>
            <person name="Liu D."/>
            <person name="Zheng H."/>
            <person name="Zhang Y."/>
            <person name="Qin N."/>
            <person name="Li Z."/>
            <person name="Yang G."/>
            <person name="Yang S."/>
            <person name="Bolund L."/>
            <person name="Kristiansen K."/>
            <person name="Zheng H."/>
            <person name="Li S."/>
            <person name="Zhang X."/>
            <person name="Yang H."/>
            <person name="Wang J."/>
            <person name="Sun R."/>
            <person name="Zhang B."/>
            <person name="Jiang S."/>
            <person name="Wang J."/>
            <person name="Du Y."/>
            <person name="Li S."/>
        </authorList>
    </citation>
    <scope>NUCLEOTIDE SEQUENCE [LARGE SCALE GENOMIC DNA]</scope>
    <source>
        <strain evidence="13">cv. 9930</strain>
    </source>
</reference>
<evidence type="ECO:0000256" key="2">
    <source>
        <dbReference type="ARBA" id="ARBA00012418"/>
    </source>
</evidence>
<dbReference type="eggNOG" id="KOG1038">
    <property type="taxonomic scope" value="Eukaryota"/>
</dbReference>
<dbReference type="OrthoDB" id="276422at2759"/>
<comment type="catalytic activity">
    <reaction evidence="8 9">
        <text>RNA(n) + a ribonucleoside 5'-triphosphate = RNA(n+1) + diphosphate</text>
        <dbReference type="Rhea" id="RHEA:21248"/>
        <dbReference type="Rhea" id="RHEA-COMP:14527"/>
        <dbReference type="Rhea" id="RHEA-COMP:17342"/>
        <dbReference type="ChEBI" id="CHEBI:33019"/>
        <dbReference type="ChEBI" id="CHEBI:61557"/>
        <dbReference type="ChEBI" id="CHEBI:140395"/>
        <dbReference type="EC" id="2.7.7.6"/>
    </reaction>
</comment>
<evidence type="ECO:0000256" key="7">
    <source>
        <dbReference type="ARBA" id="ARBA00023163"/>
    </source>
</evidence>
<evidence type="ECO:0000256" key="4">
    <source>
        <dbReference type="ARBA" id="ARBA00022679"/>
    </source>
</evidence>
<keyword evidence="3 9" id="KW-0240">DNA-directed RNA polymerase</keyword>
<dbReference type="InterPro" id="IPR043502">
    <property type="entry name" value="DNA/RNA_pol_sf"/>
</dbReference>
<dbReference type="SMART" id="SM01311">
    <property type="entry name" value="RPOL_N"/>
    <property type="match status" value="1"/>
</dbReference>
<dbReference type="InterPro" id="IPR037159">
    <property type="entry name" value="RNA_POL_N_sf"/>
</dbReference>
<comment type="similarity">
    <text evidence="1 9">Belongs to the phage and mitochondrial RNA polymerase family.</text>
</comment>
<dbReference type="InterPro" id="IPR002092">
    <property type="entry name" value="DNA-dir_Rpol_phage-type"/>
</dbReference>